<reference evidence="1 2" key="1">
    <citation type="submission" date="2020-10" db="EMBL/GenBank/DDBJ databases">
        <title>Identification of Nocardia species via Next-generation sequencing and recognition of intraspecies genetic diversity.</title>
        <authorList>
            <person name="Li P."/>
            <person name="Li P."/>
            <person name="Lu B."/>
        </authorList>
    </citation>
    <scope>NUCLEOTIDE SEQUENCE [LARGE SCALE GENOMIC DNA]</scope>
    <source>
        <strain evidence="1 2">N-11</strain>
    </source>
</reference>
<dbReference type="SUPFAM" id="SSF52172">
    <property type="entry name" value="CheY-like"/>
    <property type="match status" value="1"/>
</dbReference>
<comment type="caution">
    <text evidence="1">The sequence shown here is derived from an EMBL/GenBank/DDBJ whole genome shotgun (WGS) entry which is preliminary data.</text>
</comment>
<dbReference type="Gene3D" id="3.40.50.2300">
    <property type="match status" value="1"/>
</dbReference>
<sequence length="254" mass="26768">MGTGMRILIASPLGKVIAPALTQALHEAVVIVAPDRRTVQEAITATFRFDVVVADLVWNNPALEFSFDGLDVVNILAEANRLAPVLMATQGHSMEQDLLDEARLRPEIAGVCAKSSGVEALLDAIRSAAVGAKPGVDAAPGSGTPLYTFFSGQRGSTAGRLAGAIAAGRASDAPSLARAARVGVNTANKVTSTYLGPIIVQRGEHQAGLPMTLGAVYRWCGLHARYLTSWCRRNGHADVLRPMYRSPDEPATDT</sequence>
<name>A0ABS0CGF0_9NOCA</name>
<dbReference type="EMBL" id="JADLRE010000037">
    <property type="protein sequence ID" value="MBF6229422.1"/>
    <property type="molecule type" value="Genomic_DNA"/>
</dbReference>
<protein>
    <submittedName>
        <fullName evidence="1">Response regulator transcription factor</fullName>
    </submittedName>
</protein>
<evidence type="ECO:0000313" key="1">
    <source>
        <dbReference type="EMBL" id="MBF6229422.1"/>
    </source>
</evidence>
<organism evidence="1 2">
    <name type="scientific">Nocardia abscessus</name>
    <dbReference type="NCBI Taxonomy" id="120957"/>
    <lineage>
        <taxon>Bacteria</taxon>
        <taxon>Bacillati</taxon>
        <taxon>Actinomycetota</taxon>
        <taxon>Actinomycetes</taxon>
        <taxon>Mycobacteriales</taxon>
        <taxon>Nocardiaceae</taxon>
        <taxon>Nocardia</taxon>
    </lineage>
</organism>
<proteinExistence type="predicted"/>
<accession>A0ABS0CGF0</accession>
<keyword evidence="2" id="KW-1185">Reference proteome</keyword>
<dbReference type="Proteomes" id="UP000807309">
    <property type="component" value="Unassembled WGS sequence"/>
</dbReference>
<dbReference type="InterPro" id="IPR011006">
    <property type="entry name" value="CheY-like_superfamily"/>
</dbReference>
<gene>
    <name evidence="1" type="ORF">IU470_30570</name>
</gene>
<evidence type="ECO:0000313" key="2">
    <source>
        <dbReference type="Proteomes" id="UP000807309"/>
    </source>
</evidence>